<gene>
    <name evidence="1" type="ORF">L861_14245</name>
</gene>
<reference evidence="1 2" key="1">
    <citation type="journal article" date="2013" name="Genome Announc.">
        <title>Draft genome sequence of the moderately halophilic gammaproteobacterium Halomonas anticariensis FP35.</title>
        <authorList>
            <person name="Tahrioui A."/>
            <person name="Quesada E."/>
            <person name="Llamas I."/>
        </authorList>
    </citation>
    <scope>NUCLEOTIDE SEQUENCE [LARGE SCALE GENOMIC DNA]</scope>
    <source>
        <strain evidence="2">DSM 16096 / CECT 5854 / LMG 22089 / FP35</strain>
    </source>
</reference>
<dbReference type="Proteomes" id="UP000014463">
    <property type="component" value="Unassembled WGS sequence"/>
</dbReference>
<evidence type="ECO:0000313" key="1">
    <source>
        <dbReference type="EMBL" id="EPC00430.1"/>
    </source>
</evidence>
<accession>S2KEY3</accession>
<dbReference type="STRING" id="1121939.L861_14245"/>
<sequence>MPRGLKKEVASIFRVKQSYAVNLSGVRLIGLEIMVSNEEFFHVTRIIRILEERYKLSLFEFSEKESADSNGISIKVGSKPILQVA</sequence>
<evidence type="ECO:0000313" key="2">
    <source>
        <dbReference type="Proteomes" id="UP000014463"/>
    </source>
</evidence>
<name>S2KEY3_LITA3</name>
<dbReference type="AlphaFoldDB" id="S2KEY3"/>
<organism evidence="1 2">
    <name type="scientific">Litchfieldella anticariensis (strain DSM 16096 / CECT 5854 / CIP 108499 / LMG 22089 / FP35)</name>
    <name type="common">Halomonas anticariensis</name>
    <dbReference type="NCBI Taxonomy" id="1121939"/>
    <lineage>
        <taxon>Bacteria</taxon>
        <taxon>Pseudomonadati</taxon>
        <taxon>Pseudomonadota</taxon>
        <taxon>Gammaproteobacteria</taxon>
        <taxon>Oceanospirillales</taxon>
        <taxon>Halomonadaceae</taxon>
        <taxon>Litchfieldella</taxon>
    </lineage>
</organism>
<dbReference type="EMBL" id="ASTJ01000041">
    <property type="protein sequence ID" value="EPC00430.1"/>
    <property type="molecule type" value="Genomic_DNA"/>
</dbReference>
<comment type="caution">
    <text evidence="1">The sequence shown here is derived from an EMBL/GenBank/DDBJ whole genome shotgun (WGS) entry which is preliminary data.</text>
</comment>
<proteinExistence type="predicted"/>
<protein>
    <submittedName>
        <fullName evidence="1">Uncharacterized protein</fullName>
    </submittedName>
</protein>
<keyword evidence="2" id="KW-1185">Reference proteome</keyword>